<protein>
    <submittedName>
        <fullName evidence="2">Membrane protein DedA, SNARE-associated domain</fullName>
    </submittedName>
</protein>
<proteinExistence type="predicted"/>
<evidence type="ECO:0000256" key="1">
    <source>
        <dbReference type="SAM" id="Phobius"/>
    </source>
</evidence>
<dbReference type="RefSeq" id="WP_090842815.1">
    <property type="nucleotide sequence ID" value="NZ_FNIL01000005.1"/>
</dbReference>
<evidence type="ECO:0000313" key="3">
    <source>
        <dbReference type="Proteomes" id="UP000198778"/>
    </source>
</evidence>
<dbReference type="OrthoDB" id="9813426at2"/>
<reference evidence="3" key="1">
    <citation type="submission" date="2016-10" db="EMBL/GenBank/DDBJ databases">
        <authorList>
            <person name="Varghese N."/>
            <person name="Submissions S."/>
        </authorList>
    </citation>
    <scope>NUCLEOTIDE SEQUENCE [LARGE SCALE GENOMIC DNA]</scope>
    <source>
        <strain evidence="3">CGMCC 1.10369</strain>
    </source>
</reference>
<keyword evidence="1" id="KW-0812">Transmembrane</keyword>
<keyword evidence="1" id="KW-0472">Membrane</keyword>
<feature type="transmembrane region" description="Helical" evidence="1">
    <location>
        <begin position="162"/>
        <end position="182"/>
    </location>
</feature>
<dbReference type="AlphaFoldDB" id="A0A1H0FUF0"/>
<feature type="transmembrane region" description="Helical" evidence="1">
    <location>
        <begin position="128"/>
        <end position="150"/>
    </location>
</feature>
<feature type="transmembrane region" description="Helical" evidence="1">
    <location>
        <begin position="12"/>
        <end position="38"/>
    </location>
</feature>
<keyword evidence="3" id="KW-1185">Reference proteome</keyword>
<feature type="transmembrane region" description="Helical" evidence="1">
    <location>
        <begin position="101"/>
        <end position="121"/>
    </location>
</feature>
<organism evidence="2 3">
    <name type="scientific">Alkalicoccus daliensis</name>
    <dbReference type="NCBI Taxonomy" id="745820"/>
    <lineage>
        <taxon>Bacteria</taxon>
        <taxon>Bacillati</taxon>
        <taxon>Bacillota</taxon>
        <taxon>Bacilli</taxon>
        <taxon>Bacillales</taxon>
        <taxon>Bacillaceae</taxon>
        <taxon>Alkalicoccus</taxon>
    </lineage>
</organism>
<name>A0A1H0FUF0_9BACI</name>
<evidence type="ECO:0000313" key="2">
    <source>
        <dbReference type="EMBL" id="SDN98192.1"/>
    </source>
</evidence>
<gene>
    <name evidence="2" type="ORF">SAMN04488053_10591</name>
</gene>
<dbReference type="Proteomes" id="UP000198778">
    <property type="component" value="Unassembled WGS sequence"/>
</dbReference>
<accession>A0A1H0FUF0</accession>
<sequence>MLEMIIETLREWGITGLFLGIGVEALSIPFPAAIVFLLYGYVINPAGWELLWISLAASAVYTAVAYIPYALSVRYHYLVSDRIKTGRAQRMVRFMKKYRGWTIAAGRVLGMGYIVYVAAFCKITPLRYGFFTFIGVFPVALSMLYLGGLGNVGEVYVVFQNLQYVITAVILAGIGYYIYYRVKLKKKNAEKKTFVESAEKR</sequence>
<dbReference type="STRING" id="745820.SAMN04488053_10591"/>
<feature type="transmembrane region" description="Helical" evidence="1">
    <location>
        <begin position="50"/>
        <end position="71"/>
    </location>
</feature>
<dbReference type="EMBL" id="FNIL01000005">
    <property type="protein sequence ID" value="SDN98192.1"/>
    <property type="molecule type" value="Genomic_DNA"/>
</dbReference>
<keyword evidence="1" id="KW-1133">Transmembrane helix</keyword>